<dbReference type="EMBL" id="CP002083">
    <property type="protein sequence ID" value="ADJ23696.1"/>
    <property type="molecule type" value="Genomic_DNA"/>
</dbReference>
<reference evidence="2" key="1">
    <citation type="journal article" date="2011" name="J. Bacteriol.">
        <title>Genome sequences of eight morphologically diverse alphaproteobacteria.</title>
        <authorList>
            <consortium name="US DOE Joint Genome Institute"/>
            <person name="Brown P.J."/>
            <person name="Kysela D.T."/>
            <person name="Buechlein A."/>
            <person name="Hemmerich C."/>
            <person name="Brun Y.V."/>
        </authorList>
    </citation>
    <scope>NUCLEOTIDE SEQUENCE [LARGE SCALE GENOMIC DNA]</scope>
    <source>
        <strain evidence="2">ATCC 51888 / DSM 1869 / NCIB 11706 / TK 0415</strain>
    </source>
</reference>
<evidence type="ECO:0000313" key="1">
    <source>
        <dbReference type="EMBL" id="ADJ23696.1"/>
    </source>
</evidence>
<dbReference type="HOGENOM" id="CLU_148588_0_0_5"/>
<dbReference type="eggNOG" id="COG4520">
    <property type="taxonomic scope" value="Bacteria"/>
</dbReference>
<dbReference type="AlphaFoldDB" id="D8JZ94"/>
<name>D8JZ94_HYPDA</name>
<sequence precursor="true">MSDNASLFPFAAVGLTAFALVTTLFFVPELAHARDATAAADCLCLKGTDSDLKPAAIERPSLNESDEIAALESVQLALTEIADGSSYVWHRNHGRLSGIVQPVSSFKAVNGSVCRYAVVVLSSLDVTKRTEIVACRLPTGIWQVES</sequence>
<protein>
    <recommendedName>
        <fullName evidence="3">Surface antigen domain-containing protein</fullName>
    </recommendedName>
</protein>
<gene>
    <name evidence="1" type="ordered locus">Hden_1893</name>
</gene>
<dbReference type="OrthoDB" id="5402098at2"/>
<organism evidence="1 2">
    <name type="scientific">Hyphomicrobium denitrificans (strain ATCC 51888 / DSM 1869 / NCIMB 11706 / TK 0415)</name>
    <dbReference type="NCBI Taxonomy" id="582899"/>
    <lineage>
        <taxon>Bacteria</taxon>
        <taxon>Pseudomonadati</taxon>
        <taxon>Pseudomonadota</taxon>
        <taxon>Alphaproteobacteria</taxon>
        <taxon>Hyphomicrobiales</taxon>
        <taxon>Hyphomicrobiaceae</taxon>
        <taxon>Hyphomicrobium</taxon>
    </lineage>
</organism>
<dbReference type="KEGG" id="hdn:Hden_1893"/>
<evidence type="ECO:0008006" key="3">
    <source>
        <dbReference type="Google" id="ProtNLM"/>
    </source>
</evidence>
<dbReference type="RefSeq" id="WP_013215855.1">
    <property type="nucleotide sequence ID" value="NC_014313.1"/>
</dbReference>
<accession>D8JZ94</accession>
<dbReference type="Proteomes" id="UP000002033">
    <property type="component" value="Chromosome"/>
</dbReference>
<proteinExistence type="predicted"/>
<keyword evidence="2" id="KW-1185">Reference proteome</keyword>
<evidence type="ECO:0000313" key="2">
    <source>
        <dbReference type="Proteomes" id="UP000002033"/>
    </source>
</evidence>